<evidence type="ECO:0000313" key="4">
    <source>
        <dbReference type="Proteomes" id="UP000008064"/>
    </source>
</evidence>
<dbReference type="InterPro" id="IPR029058">
    <property type="entry name" value="AB_hydrolase_fold"/>
</dbReference>
<dbReference type="InterPro" id="IPR000073">
    <property type="entry name" value="AB_hydrolase_1"/>
</dbReference>
<keyword evidence="1" id="KW-0732">Signal</keyword>
<feature type="signal peptide" evidence="1">
    <location>
        <begin position="1"/>
        <end position="18"/>
    </location>
</feature>
<name>F8NPI7_SERL9</name>
<evidence type="ECO:0000313" key="3">
    <source>
        <dbReference type="EMBL" id="EGO27197.1"/>
    </source>
</evidence>
<dbReference type="PANTHER" id="PTHR43194:SF4">
    <property type="entry name" value="AB HYDROLASE-1 DOMAIN-CONTAINING PROTEIN"/>
    <property type="match status" value="1"/>
</dbReference>
<proteinExistence type="predicted"/>
<sequence length="390" mass="42764">MRPLRFLGCLWGLLSVQALRFSEGGGTLHTRRFFFVGGSYVKQGKSEVVHGQMYVERLTPAKVTQDFPILFIHGLGMTGSNLINTPDGRAGWADYFLAEGYEVYLVDQPGRGRSAWKEGVDGNQITVGATWIESHFTATRNYGLWPQASLHTQWPGNGTVGDPIFDEFYKSVMPSLVSSVESSLLVTAAGSNLLDIIGPVILITHSQSGQFGWPLADARPSKVKAIVALEPSGPPFDNPSTLSVSSLVRPYGLTEIPIAFDPPISSPADLNYHAVKVTSDYTCYQQVPPARQMVNLVDIPVLVVTAEASYHAVYDDCTVQFLAEAGVNVKHVQLEDVGIRGNGHMIFMEKNSLQIAEDVINRWLQQSLTSSCLAFDLCYASYFEFSQSCL</sequence>
<dbReference type="PANTHER" id="PTHR43194">
    <property type="entry name" value="HYDROLASE ALPHA/BETA FOLD FAMILY"/>
    <property type="match status" value="1"/>
</dbReference>
<reference evidence="4" key="1">
    <citation type="journal article" date="2011" name="Science">
        <title>The plant cell wall-decomposing machinery underlies the functional diversity of forest fungi.</title>
        <authorList>
            <person name="Eastwood D.C."/>
            <person name="Floudas D."/>
            <person name="Binder M."/>
            <person name="Majcherczyk A."/>
            <person name="Schneider P."/>
            <person name="Aerts A."/>
            <person name="Asiegbu F.O."/>
            <person name="Baker S.E."/>
            <person name="Barry K."/>
            <person name="Bendiksby M."/>
            <person name="Blumentritt M."/>
            <person name="Coutinho P.M."/>
            <person name="Cullen D."/>
            <person name="de Vries R.P."/>
            <person name="Gathman A."/>
            <person name="Goodell B."/>
            <person name="Henrissat B."/>
            <person name="Ihrmark K."/>
            <person name="Kauserud H."/>
            <person name="Kohler A."/>
            <person name="LaButti K."/>
            <person name="Lapidus A."/>
            <person name="Lavin J.L."/>
            <person name="Lee Y.-H."/>
            <person name="Lindquist E."/>
            <person name="Lilly W."/>
            <person name="Lucas S."/>
            <person name="Morin E."/>
            <person name="Murat C."/>
            <person name="Oguiza J.A."/>
            <person name="Park J."/>
            <person name="Pisabarro A.G."/>
            <person name="Riley R."/>
            <person name="Rosling A."/>
            <person name="Salamov A."/>
            <person name="Schmidt O."/>
            <person name="Schmutz J."/>
            <person name="Skrede I."/>
            <person name="Stenlid J."/>
            <person name="Wiebenga A."/>
            <person name="Xie X."/>
            <person name="Kuees U."/>
            <person name="Hibbett D.S."/>
            <person name="Hoffmeister D."/>
            <person name="Hoegberg N."/>
            <person name="Martin F."/>
            <person name="Grigoriev I.V."/>
            <person name="Watkinson S.C."/>
        </authorList>
    </citation>
    <scope>NUCLEOTIDE SEQUENCE [LARGE SCALE GENOMIC DNA]</scope>
    <source>
        <strain evidence="4">S7.9</strain>
    </source>
</reference>
<dbReference type="EMBL" id="GL945431">
    <property type="protein sequence ID" value="EGO27197.1"/>
    <property type="molecule type" value="Genomic_DNA"/>
</dbReference>
<dbReference type="OrthoDB" id="9978720at2759"/>
<dbReference type="AlphaFoldDB" id="F8NPI7"/>
<gene>
    <name evidence="3" type="ORF">SERLADRAFT_460187</name>
</gene>
<accession>F8NPI7</accession>
<evidence type="ECO:0000259" key="2">
    <source>
        <dbReference type="Pfam" id="PF12697"/>
    </source>
</evidence>
<dbReference type="Pfam" id="PF12697">
    <property type="entry name" value="Abhydrolase_6"/>
    <property type="match status" value="1"/>
</dbReference>
<dbReference type="Proteomes" id="UP000008064">
    <property type="component" value="Unassembled WGS sequence"/>
</dbReference>
<dbReference type="SUPFAM" id="SSF53474">
    <property type="entry name" value="alpha/beta-Hydrolases"/>
    <property type="match status" value="1"/>
</dbReference>
<feature type="chain" id="PRO_5003381662" description="AB hydrolase-1 domain-containing protein" evidence="1">
    <location>
        <begin position="19"/>
        <end position="390"/>
    </location>
</feature>
<dbReference type="Gene3D" id="3.40.50.1820">
    <property type="entry name" value="alpha/beta hydrolase"/>
    <property type="match status" value="1"/>
</dbReference>
<dbReference type="KEGG" id="sla:SERLADRAFT_460187"/>
<dbReference type="InterPro" id="IPR050228">
    <property type="entry name" value="Carboxylesterase_BioH"/>
</dbReference>
<evidence type="ECO:0000256" key="1">
    <source>
        <dbReference type="SAM" id="SignalP"/>
    </source>
</evidence>
<dbReference type="CDD" id="cd12809">
    <property type="entry name" value="Esterase_713_like-2"/>
    <property type="match status" value="1"/>
</dbReference>
<dbReference type="HOGENOM" id="CLU_038297_1_0_1"/>
<organism evidence="4">
    <name type="scientific">Serpula lacrymans var. lacrymans (strain S7.9)</name>
    <name type="common">Dry rot fungus</name>
    <dbReference type="NCBI Taxonomy" id="578457"/>
    <lineage>
        <taxon>Eukaryota</taxon>
        <taxon>Fungi</taxon>
        <taxon>Dikarya</taxon>
        <taxon>Basidiomycota</taxon>
        <taxon>Agaricomycotina</taxon>
        <taxon>Agaricomycetes</taxon>
        <taxon>Agaricomycetidae</taxon>
        <taxon>Boletales</taxon>
        <taxon>Coniophorineae</taxon>
        <taxon>Serpulaceae</taxon>
        <taxon>Serpula</taxon>
    </lineage>
</organism>
<dbReference type="GeneID" id="18818045"/>
<feature type="domain" description="AB hydrolase-1" evidence="2">
    <location>
        <begin position="69"/>
        <end position="351"/>
    </location>
</feature>
<protein>
    <recommendedName>
        <fullName evidence="2">AB hydrolase-1 domain-containing protein</fullName>
    </recommendedName>
</protein>
<dbReference type="RefSeq" id="XP_007315288.1">
    <property type="nucleotide sequence ID" value="XM_007315226.1"/>
</dbReference>